<feature type="transmembrane region" description="Helical" evidence="1">
    <location>
        <begin position="377"/>
        <end position="400"/>
    </location>
</feature>
<evidence type="ECO:0000313" key="10">
    <source>
        <dbReference type="EMBL" id="WFF99160.1"/>
    </source>
</evidence>
<dbReference type="EMBL" id="CP025706">
    <property type="protein sequence ID" value="AXB03891.1"/>
    <property type="molecule type" value="Genomic_DNA"/>
</dbReference>
<keyword evidence="1" id="KW-1133">Transmembrane helix</keyword>
<dbReference type="RefSeq" id="WP_041215543.1">
    <property type="nucleotide sequence ID" value="NZ_AP022110.1"/>
</dbReference>
<reference evidence="10" key="4">
    <citation type="submission" date="2023-03" db="EMBL/GenBank/DDBJ databases">
        <title>Aeromonas caviae strain AC1520.</title>
        <authorList>
            <person name="Xie T."/>
            <person name="Zhang Q."/>
            <person name="Deng J."/>
            <person name="Li X."/>
        </authorList>
    </citation>
    <scope>NUCLEOTIDE SEQUENCE</scope>
    <source>
        <strain evidence="10">AC1520</strain>
    </source>
</reference>
<sequence>MVSRKPFYLLVALLYIVGLGMTFYHHIALDVPLTPGEKRQIWSIEAKLEFEATGEPVIASLAIPGTQPGFTLMNENAASPGYGLSFVEKDGDARAEWSIRAASGRQELYYRVDMMADAHAKPAANPQPPAIEKQIESEPYATAMKQILERAQERSADGYTLTREIIKEIEKQEQNAELLKSHKSRANLIAELLNNADVPARVVHALSLEDGRRRQELVDYLQVFNSPTDYKLFNPQSGEQGQPANLLLWEYNSGALLDVTGGHNSRVTFSMIEQEQPVNVALAQKFEKSEMMNFSIHSLPLEEQALFKGLLLIPIGVLMVVFLRVIVGIKTSGTFMPVLIAVAFIQTSLVTGLIGFLLIVGTGLVIRSYLSRLNLLLVARISAIIIMVISMIGIFSAFAFKLGLTDGMKITFFPMIILSWTIERMSILWEEEGPKEVFRQGGGSLLVAVIAYLAMDNELIRHLTFNFLGLQLVLMATVLLMGNYTGYKLSELKRFKPLVDEMKSGATPGKDK</sequence>
<protein>
    <submittedName>
        <fullName evidence="5">Gonadoliberin III</fullName>
    </submittedName>
    <submittedName>
        <fullName evidence="4">Inactive transglutaminase family protein</fullName>
    </submittedName>
</protein>
<dbReference type="AlphaFoldDB" id="A0A3S7P470"/>
<keyword evidence="1" id="KW-0472">Membrane</keyword>
<dbReference type="Proteomes" id="UP000886939">
    <property type="component" value="Unassembled WGS sequence"/>
</dbReference>
<dbReference type="EMBL" id="CP065937">
    <property type="protein sequence ID" value="QQA63115.1"/>
    <property type="molecule type" value="Genomic_DNA"/>
</dbReference>
<dbReference type="Proteomes" id="UP001304847">
    <property type="component" value="Unassembled WGS sequence"/>
</dbReference>
<dbReference type="Proteomes" id="UP000737420">
    <property type="component" value="Unassembled WGS sequence"/>
</dbReference>
<feature type="transmembrane region" description="Helical" evidence="1">
    <location>
        <begin position="467"/>
        <end position="487"/>
    </location>
</feature>
<feature type="domain" description="7 transmembrane helices usually fused to an inactive transglutaminase" evidence="3">
    <location>
        <begin position="255"/>
        <end position="498"/>
    </location>
</feature>
<dbReference type="EMBL" id="BPOP01000011">
    <property type="protein sequence ID" value="GJB91476.1"/>
    <property type="molecule type" value="Genomic_DNA"/>
</dbReference>
<keyword evidence="1" id="KW-0812">Transmembrane</keyword>
<reference evidence="4" key="1">
    <citation type="journal article" date="2019" name="J Environ">
        <title>Genetic characterization and potential molecular dissemination mechanism of tet (31) gene in Aeromonas caviae from an oxytetracycline wastewater treatment system.</title>
        <authorList>
            <person name="Shi Y."/>
            <person name="Tian Z."/>
            <person name="Leclercq S.O."/>
            <person name="Zhang H."/>
            <person name="Yang M."/>
            <person name="Zhang Y."/>
        </authorList>
    </citation>
    <scope>NUCLEOTIDE SEQUENCE</scope>
    <source>
        <strain evidence="4">T25-39</strain>
    </source>
</reference>
<dbReference type="Proteomes" id="UP001218423">
    <property type="component" value="Chromosome"/>
</dbReference>
<reference evidence="8 13" key="6">
    <citation type="submission" date="2023-12" db="EMBL/GenBank/DDBJ databases">
        <title>Characterization of antibiotic resistance in Aeromonas spp. in hospital effluent.</title>
        <authorList>
            <person name="Negoseki B.R.S."/>
            <person name="Krul D."/>
            <person name="Siqueira A.C."/>
            <person name="Almeida M."/>
            <person name="Mesa D."/>
            <person name="Conte D."/>
            <person name="Dalla-Costa L.M."/>
        </authorList>
    </citation>
    <scope>NUCLEOTIDE SEQUENCE [LARGE SCALE GENOMIC DNA]</scope>
    <source>
        <strain evidence="8 13">36v</strain>
    </source>
</reference>
<dbReference type="EMBL" id="JAYGOJ010000183">
    <property type="protein sequence ID" value="MEA9438250.1"/>
    <property type="molecule type" value="Genomic_DNA"/>
</dbReference>
<dbReference type="EMBL" id="BPNI01000054">
    <property type="protein sequence ID" value="GJA41865.1"/>
    <property type="molecule type" value="Genomic_DNA"/>
</dbReference>
<evidence type="ECO:0000313" key="7">
    <source>
        <dbReference type="EMBL" id="MDX7720600.1"/>
    </source>
</evidence>
<organism evidence="5 12">
    <name type="scientific">Aeromonas caviae</name>
    <name type="common">Aeromonas punctata</name>
    <dbReference type="NCBI Taxonomy" id="648"/>
    <lineage>
        <taxon>Bacteria</taxon>
        <taxon>Pseudomonadati</taxon>
        <taxon>Pseudomonadota</taxon>
        <taxon>Gammaproteobacteria</taxon>
        <taxon>Aeromonadales</taxon>
        <taxon>Aeromonadaceae</taxon>
        <taxon>Aeromonas</taxon>
    </lineage>
</organism>
<evidence type="ECO:0000259" key="3">
    <source>
        <dbReference type="Pfam" id="PF14402"/>
    </source>
</evidence>
<dbReference type="Pfam" id="PF14400">
    <property type="entry name" value="Transglut_i_TM"/>
    <property type="match status" value="1"/>
</dbReference>
<dbReference type="Proteomes" id="UP000266778">
    <property type="component" value="Chromosome"/>
</dbReference>
<proteinExistence type="predicted"/>
<feature type="domain" description="Inactive transglutaminase fused to 7 transmembrane helices" evidence="2">
    <location>
        <begin position="24"/>
        <end position="182"/>
    </location>
</feature>
<reference evidence="9" key="2">
    <citation type="submission" date="2020-12" db="EMBL/GenBank/DDBJ databases">
        <title>GES Beta-lactamases isolated from hospital effluents in Brazil.</title>
        <authorList>
            <person name="Conte D."/>
            <person name="Mesa D."/>
            <person name="Palmeiro J.K."/>
            <person name="Dalla-Costa L.M."/>
        </authorList>
    </citation>
    <scope>NUCLEOTIDE SEQUENCE [LARGE SCALE GENOMIC DNA]</scope>
    <source>
        <strain evidence="9">Aero21</strain>
    </source>
</reference>
<evidence type="ECO:0000313" key="11">
    <source>
        <dbReference type="Proteomes" id="UP000737420"/>
    </source>
</evidence>
<evidence type="ECO:0000259" key="2">
    <source>
        <dbReference type="Pfam" id="PF14400"/>
    </source>
</evidence>
<evidence type="ECO:0000313" key="4">
    <source>
        <dbReference type="EMBL" id="AXB03891.1"/>
    </source>
</evidence>
<accession>A0A3S7P470</accession>
<dbReference type="InterPro" id="IPR025840">
    <property type="entry name" value="7TM_transglut"/>
</dbReference>
<evidence type="ECO:0000313" key="6">
    <source>
        <dbReference type="EMBL" id="GJB91476.1"/>
    </source>
</evidence>
<dbReference type="Pfam" id="PF14402">
    <property type="entry name" value="7TM_transglut"/>
    <property type="match status" value="1"/>
</dbReference>
<dbReference type="EMBL" id="CP120942">
    <property type="protein sequence ID" value="WFF99160.1"/>
    <property type="molecule type" value="Genomic_DNA"/>
</dbReference>
<dbReference type="EMBL" id="JAWZVU010000055">
    <property type="protein sequence ID" value="MDX7720600.1"/>
    <property type="molecule type" value="Genomic_DNA"/>
</dbReference>
<reference evidence="7" key="5">
    <citation type="submission" date="2023-11" db="EMBL/GenBank/DDBJ databases">
        <title>WGS of Aeromonas in Northern Israel.</title>
        <authorList>
            <person name="Hershko Y."/>
        </authorList>
    </citation>
    <scope>NUCLEOTIDE SEQUENCE</scope>
    <source>
        <strain evidence="7">77416</strain>
    </source>
</reference>
<evidence type="ECO:0000313" key="13">
    <source>
        <dbReference type="Proteomes" id="UP001304847"/>
    </source>
</evidence>
<gene>
    <name evidence="4" type="ORF">C1C91_01495</name>
    <name evidence="9" type="ORF">JC965_12230</name>
    <name evidence="5" type="ORF">KAM343_26610</name>
    <name evidence="6" type="ORF">KAM382_15370</name>
    <name evidence="10" type="ORF">P5S46_06170</name>
    <name evidence="7" type="ORF">SJS77_08935</name>
    <name evidence="8" type="ORF">VCX44_21190</name>
</gene>
<feature type="transmembrane region" description="Helical" evidence="1">
    <location>
        <begin position="6"/>
        <end position="29"/>
    </location>
</feature>
<evidence type="ECO:0000313" key="5">
    <source>
        <dbReference type="EMBL" id="GJA41865.1"/>
    </source>
</evidence>
<evidence type="ECO:0000313" key="9">
    <source>
        <dbReference type="EMBL" id="QQA63115.1"/>
    </source>
</evidence>
<keyword evidence="13" id="KW-1185">Reference proteome</keyword>
<name>A0A3S7P470_AERCA</name>
<dbReference type="Proteomes" id="UP001277183">
    <property type="component" value="Unassembled WGS sequence"/>
</dbReference>
<evidence type="ECO:0000313" key="12">
    <source>
        <dbReference type="Proteomes" id="UP000886939"/>
    </source>
</evidence>
<feature type="transmembrane region" description="Helical" evidence="1">
    <location>
        <begin position="339"/>
        <end position="365"/>
    </location>
</feature>
<reference evidence="5 11" key="3">
    <citation type="submission" date="2021-07" db="EMBL/GenBank/DDBJ databases">
        <title>Draft genome sequence of carbapenem-resistant Aeromonas spp. in Japan.</title>
        <authorList>
            <person name="Maehana S."/>
            <person name="Suzuki M."/>
            <person name="Kitasato H."/>
        </authorList>
    </citation>
    <scope>NUCLEOTIDE SEQUENCE</scope>
    <source>
        <strain evidence="5">KAM343</strain>
        <strain evidence="6 11">KAM382</strain>
    </source>
</reference>
<evidence type="ECO:0000256" key="1">
    <source>
        <dbReference type="SAM" id="Phobius"/>
    </source>
</evidence>
<feature type="transmembrane region" description="Helical" evidence="1">
    <location>
        <begin position="305"/>
        <end position="327"/>
    </location>
</feature>
<dbReference type="InterPro" id="IPR025838">
    <property type="entry name" value="Transglut_i_TM"/>
</dbReference>
<evidence type="ECO:0000313" key="8">
    <source>
        <dbReference type="EMBL" id="MEA9438250.1"/>
    </source>
</evidence>